<dbReference type="AlphaFoldDB" id="A0A3B1AUH2"/>
<dbReference type="InterPro" id="IPR036942">
    <property type="entry name" value="Beta-barrel_TonB_sf"/>
</dbReference>
<dbReference type="EMBL" id="UOFX01000056">
    <property type="protein sequence ID" value="VAX09666.1"/>
    <property type="molecule type" value="Genomic_DNA"/>
</dbReference>
<evidence type="ECO:0000313" key="6">
    <source>
        <dbReference type="EMBL" id="VAX09666.1"/>
    </source>
</evidence>
<keyword evidence="3" id="KW-0998">Cell outer membrane</keyword>
<feature type="domain" description="FecR protein" evidence="5">
    <location>
        <begin position="69"/>
        <end position="162"/>
    </location>
</feature>
<proteinExistence type="predicted"/>
<dbReference type="Pfam" id="PF13432">
    <property type="entry name" value="TPR_16"/>
    <property type="match status" value="2"/>
</dbReference>
<reference evidence="6" key="1">
    <citation type="submission" date="2018-06" db="EMBL/GenBank/DDBJ databases">
        <authorList>
            <person name="Zhirakovskaya E."/>
        </authorList>
    </citation>
    <scope>NUCLEOTIDE SEQUENCE</scope>
</reference>
<dbReference type="InterPro" id="IPR011990">
    <property type="entry name" value="TPR-like_helical_dom_sf"/>
</dbReference>
<dbReference type="InterPro" id="IPR019734">
    <property type="entry name" value="TPR_rpt"/>
</dbReference>
<dbReference type="SMART" id="SM00028">
    <property type="entry name" value="TPR"/>
    <property type="match status" value="8"/>
</dbReference>
<dbReference type="Gene3D" id="1.25.40.10">
    <property type="entry name" value="Tetratricopeptide repeat domain"/>
    <property type="match status" value="1"/>
</dbReference>
<dbReference type="SUPFAM" id="SSF81901">
    <property type="entry name" value="HCP-like"/>
    <property type="match status" value="1"/>
</dbReference>
<feature type="domain" description="TonB-dependent receptor-like beta-barrel" evidence="4">
    <location>
        <begin position="646"/>
        <end position="905"/>
    </location>
</feature>
<dbReference type="PROSITE" id="PS51257">
    <property type="entry name" value="PROKAR_LIPOPROTEIN"/>
    <property type="match status" value="1"/>
</dbReference>
<dbReference type="Gene3D" id="2.40.170.20">
    <property type="entry name" value="TonB-dependent receptor, beta-barrel domain"/>
    <property type="match status" value="1"/>
</dbReference>
<dbReference type="PANTHER" id="PTHR12558">
    <property type="entry name" value="CELL DIVISION CYCLE 16,23,27"/>
    <property type="match status" value="1"/>
</dbReference>
<dbReference type="SUPFAM" id="SSF56935">
    <property type="entry name" value="Porins"/>
    <property type="match status" value="1"/>
</dbReference>
<evidence type="ECO:0000256" key="1">
    <source>
        <dbReference type="ARBA" id="ARBA00004442"/>
    </source>
</evidence>
<evidence type="ECO:0000256" key="3">
    <source>
        <dbReference type="ARBA" id="ARBA00023237"/>
    </source>
</evidence>
<dbReference type="SUPFAM" id="SSF48452">
    <property type="entry name" value="TPR-like"/>
    <property type="match status" value="1"/>
</dbReference>
<evidence type="ECO:0000259" key="4">
    <source>
        <dbReference type="Pfam" id="PF00593"/>
    </source>
</evidence>
<keyword evidence="2" id="KW-0472">Membrane</keyword>
<dbReference type="Pfam" id="PF04773">
    <property type="entry name" value="FecR"/>
    <property type="match status" value="1"/>
</dbReference>
<gene>
    <name evidence="6" type="ORF">MNBD_GAMMA26-1137</name>
</gene>
<protein>
    <submittedName>
        <fullName evidence="6">Uncharacterized protein</fullName>
    </submittedName>
</protein>
<dbReference type="Pfam" id="PF00593">
    <property type="entry name" value="TonB_dep_Rec_b-barrel"/>
    <property type="match status" value="1"/>
</dbReference>
<dbReference type="InterPro" id="IPR000531">
    <property type="entry name" value="Beta-barrel_TonB"/>
</dbReference>
<name>A0A3B1AUH2_9ZZZZ</name>
<evidence type="ECO:0000256" key="2">
    <source>
        <dbReference type="ARBA" id="ARBA00023136"/>
    </source>
</evidence>
<comment type="subcellular location">
    <subcellularLocation>
        <location evidence="1">Cell outer membrane</location>
    </subcellularLocation>
</comment>
<dbReference type="GO" id="GO:0009279">
    <property type="term" value="C:cell outer membrane"/>
    <property type="evidence" value="ECO:0007669"/>
    <property type="project" value="UniProtKB-SubCell"/>
</dbReference>
<evidence type="ECO:0000259" key="5">
    <source>
        <dbReference type="Pfam" id="PF04773"/>
    </source>
</evidence>
<organism evidence="6">
    <name type="scientific">hydrothermal vent metagenome</name>
    <dbReference type="NCBI Taxonomy" id="652676"/>
    <lineage>
        <taxon>unclassified sequences</taxon>
        <taxon>metagenomes</taxon>
        <taxon>ecological metagenomes</taxon>
    </lineage>
</organism>
<sequence>MGLKKRVMQGMAATSLFLILILPPVAASQACDTTAAHMISVEGVIESKPPAGTTWQQLQLNSPICNNDIVRTGPNSRGGILIGGSDTIIRLDQTTTFQIVIQPQEKEQTILDIISGAIHFISRVRHNLRVRTPFINAAMEGTEFTVQVGLDKASVALHEGVILASNDAGILRLAPNQVATAERGQAPQLDALVQPEDAVQWALHYQPIMYGLIDLAKIAAEDPQFHNYQAGMFLLVGRVEEAQRELQQSLRKVPDNSTALALQAMIAVAQNRKDQALELANRAEAADGSSAVPLIALSYAQQAKFDIHGALDSIELAVLREPDNPYAHARLAELHLMVGDLDMAMTAAQATVALDAKIALTQTVLGFAHLTRIEITQAKESFQTAIALDQADPLPRLGLGLALIRQGDLDQGRRELEIATVLSPNNALVRSYMGKAYYEEHRDELAATQYDIAKERDPQDPTPWYYHALLLHQQGRTVEALTSLQTSAELNDNRAVYRSKLLLDQDQAARSAGLGRIYRDLNFEQLALIEGWKSLGADPADHSGHRLLADTYTNLPRHEVARVSELLQSQLLQPVNNTPIRPIMAEATRYIPDGMGPSDPSFNEYSTLFNQDGLRAYVSAVGGSNDIAGGEVLLSGMKGSASFSLGQYRYETDGWWDNNDLEQDIYVGFLQLDLSHNTSVQIEARRSQKEYGDLSMHFYEADYDASERNTDDFDSLRFGFHHRFNPRSEVIASLMFGDRKTTRYTEPSSVAVGKGEADADSRSIEVRHLMRWDSVRATIGAGYLEDKEHRDILTTLTIPVPCFLLPPPTPPTTNLATAGGCIASTPTETNDTYRNANGYIYASIDLGPELTLDLGVSYDDYSEAGFAKEQLNPKLGLTWQMGPDTTFRAAGFRTLKRPLVTSQTIEPTQVAGFNQFFDGTNGEQAERYGIALDHRFSQMLFSGVELSHRREKYPRAGTSWALEEAEQARTYFYLMPMSQLALSVEHFYERVHAMSLINTTHRFPLSFSYFHQSGLSGSLRPTFVRQYGQFDAGEGNDRERFWNFDFSLGYRLPQRMGRISLDVRNLLDDEFGYQPNDDKLPLFVGDRTVSIRAYLDF</sequence>
<dbReference type="PANTHER" id="PTHR12558:SF13">
    <property type="entry name" value="CELL DIVISION CYCLE PROTEIN 27 HOMOLOG"/>
    <property type="match status" value="1"/>
</dbReference>
<accession>A0A3B1AUH2</accession>
<dbReference type="InterPro" id="IPR006860">
    <property type="entry name" value="FecR"/>
</dbReference>